<evidence type="ECO:0000313" key="1">
    <source>
        <dbReference type="EMBL" id="WAJ29307.1"/>
    </source>
</evidence>
<name>A0ACD4NRM0_9HYPH</name>
<dbReference type="Proteomes" id="UP001163223">
    <property type="component" value="Chromosome"/>
</dbReference>
<protein>
    <submittedName>
        <fullName evidence="1">Uncharacterized protein</fullName>
    </submittedName>
</protein>
<keyword evidence="2" id="KW-1185">Reference proteome</keyword>
<accession>A0ACD4NRM0</accession>
<evidence type="ECO:0000313" key="2">
    <source>
        <dbReference type="Proteomes" id="UP001163223"/>
    </source>
</evidence>
<reference evidence="1" key="1">
    <citation type="submission" date="2022-11" db="EMBL/GenBank/DDBJ databases">
        <title>beta-Carotene-producing bacterium, Jeongeuplla avenae sp. nov., alleviates the salt stress of Arabidopsis seedlings.</title>
        <authorList>
            <person name="Jiang L."/>
            <person name="Lee J."/>
        </authorList>
    </citation>
    <scope>NUCLEOTIDE SEQUENCE</scope>
    <source>
        <strain evidence="1">DY_R2A_6</strain>
    </source>
</reference>
<dbReference type="EMBL" id="CP113520">
    <property type="protein sequence ID" value="WAJ29307.1"/>
    <property type="molecule type" value="Genomic_DNA"/>
</dbReference>
<organism evidence="1 2">
    <name type="scientific">Antarcticirhabdus aurantiaca</name>
    <dbReference type="NCBI Taxonomy" id="2606717"/>
    <lineage>
        <taxon>Bacteria</taxon>
        <taxon>Pseudomonadati</taxon>
        <taxon>Pseudomonadota</taxon>
        <taxon>Alphaproteobacteria</taxon>
        <taxon>Hyphomicrobiales</taxon>
        <taxon>Aurantimonadaceae</taxon>
        <taxon>Antarcticirhabdus</taxon>
    </lineage>
</organism>
<sequence length="138" mass="14627">MSRKPFLASHHPIGPATPSAGPTSAVFLPRAETPAPHHPRSGAGTLSLLDAVTGRRQPHPLVAEVRDGAPRAFFVHARRMPDVPKRRNVIRHHLEGAALESLRLCGAALMVLAAIGIVVGLSGSQPSDVVILQAEVER</sequence>
<gene>
    <name evidence="1" type="ORF">OXU80_03475</name>
</gene>
<proteinExistence type="predicted"/>